<keyword evidence="1" id="KW-0812">Transmembrane</keyword>
<sequence length="175" mass="19138">MLRSILVYGAVSGTVVILGMIAGMMMSDGMGSQAAGYLIMFIALSVIFIGIKRHRDLRLGGVIKFLPAFGMGLGIAVVAGLAYVVTWEIYLAITDYAFMEQYIAASIEARQSAGMSGEELQAYIAQMDQMRDQYANPVFRLPITFLEIFPIGLVIALVSAILLRNPRFLPHRPTV</sequence>
<evidence type="ECO:0000313" key="2">
    <source>
        <dbReference type="EMBL" id="MEE2566556.1"/>
    </source>
</evidence>
<feature type="transmembrane region" description="Helical" evidence="1">
    <location>
        <begin position="32"/>
        <end position="51"/>
    </location>
</feature>
<accession>A0ABU7LYD2</accession>
<dbReference type="EMBL" id="JAZDRO010000002">
    <property type="protein sequence ID" value="MEE2566556.1"/>
    <property type="molecule type" value="Genomic_DNA"/>
</dbReference>
<feature type="transmembrane region" description="Helical" evidence="1">
    <location>
        <begin position="5"/>
        <end position="26"/>
    </location>
</feature>
<proteinExistence type="predicted"/>
<name>A0ABU7LYD2_9PROT</name>
<dbReference type="Pfam" id="PF13858">
    <property type="entry name" value="DUF4199"/>
    <property type="match status" value="1"/>
</dbReference>
<dbReference type="RefSeq" id="WP_330196094.1">
    <property type="nucleotide sequence ID" value="NZ_JAZDRO010000002.1"/>
</dbReference>
<keyword evidence="1" id="KW-1133">Transmembrane helix</keyword>
<dbReference type="InterPro" id="IPR025250">
    <property type="entry name" value="DUF4199"/>
</dbReference>
<reference evidence="2 3" key="1">
    <citation type="submission" date="2024-01" db="EMBL/GenBank/DDBJ databases">
        <title>Hyphobacterium bacterium isolated from marine sediment.</title>
        <authorList>
            <person name="Zhao S."/>
        </authorList>
    </citation>
    <scope>NUCLEOTIDE SEQUENCE [LARGE SCALE GENOMIC DNA]</scope>
    <source>
        <strain evidence="2 3">Y60-23</strain>
    </source>
</reference>
<gene>
    <name evidence="2" type="ORF">V0U35_07660</name>
</gene>
<keyword evidence="1" id="KW-0472">Membrane</keyword>
<feature type="transmembrane region" description="Helical" evidence="1">
    <location>
        <begin position="63"/>
        <end position="85"/>
    </location>
</feature>
<protein>
    <submittedName>
        <fullName evidence="2">DUF4199 domain-containing protein</fullName>
    </submittedName>
</protein>
<evidence type="ECO:0000313" key="3">
    <source>
        <dbReference type="Proteomes" id="UP001310692"/>
    </source>
</evidence>
<feature type="transmembrane region" description="Helical" evidence="1">
    <location>
        <begin position="143"/>
        <end position="163"/>
    </location>
</feature>
<dbReference type="Proteomes" id="UP001310692">
    <property type="component" value="Unassembled WGS sequence"/>
</dbReference>
<keyword evidence="3" id="KW-1185">Reference proteome</keyword>
<organism evidence="2 3">
    <name type="scientific">Hyphobacterium marinum</name>
    <dbReference type="NCBI Taxonomy" id="3116574"/>
    <lineage>
        <taxon>Bacteria</taxon>
        <taxon>Pseudomonadati</taxon>
        <taxon>Pseudomonadota</taxon>
        <taxon>Alphaproteobacteria</taxon>
        <taxon>Maricaulales</taxon>
        <taxon>Maricaulaceae</taxon>
        <taxon>Hyphobacterium</taxon>
    </lineage>
</organism>
<evidence type="ECO:0000256" key="1">
    <source>
        <dbReference type="SAM" id="Phobius"/>
    </source>
</evidence>
<comment type="caution">
    <text evidence="2">The sequence shown here is derived from an EMBL/GenBank/DDBJ whole genome shotgun (WGS) entry which is preliminary data.</text>
</comment>